<evidence type="ECO:0000313" key="2">
    <source>
        <dbReference type="EMBL" id="KAF2854837.1"/>
    </source>
</evidence>
<dbReference type="AlphaFoldDB" id="A0A6A7BJ85"/>
<dbReference type="EMBL" id="MU006292">
    <property type="protein sequence ID" value="KAF2854837.1"/>
    <property type="molecule type" value="Genomic_DNA"/>
</dbReference>
<gene>
    <name evidence="2" type="ORF">T440DRAFT_244249</name>
</gene>
<proteinExistence type="predicted"/>
<protein>
    <recommendedName>
        <fullName evidence="1">DUF7730 domain-containing protein</fullName>
    </recommendedName>
</protein>
<dbReference type="InterPro" id="IPR056632">
    <property type="entry name" value="DUF7730"/>
</dbReference>
<evidence type="ECO:0000259" key="1">
    <source>
        <dbReference type="Pfam" id="PF24864"/>
    </source>
</evidence>
<organism evidence="2 3">
    <name type="scientific">Plenodomus tracheiphilus IPT5</name>
    <dbReference type="NCBI Taxonomy" id="1408161"/>
    <lineage>
        <taxon>Eukaryota</taxon>
        <taxon>Fungi</taxon>
        <taxon>Dikarya</taxon>
        <taxon>Ascomycota</taxon>
        <taxon>Pezizomycotina</taxon>
        <taxon>Dothideomycetes</taxon>
        <taxon>Pleosporomycetidae</taxon>
        <taxon>Pleosporales</taxon>
        <taxon>Pleosporineae</taxon>
        <taxon>Leptosphaeriaceae</taxon>
        <taxon>Plenodomus</taxon>
    </lineage>
</organism>
<evidence type="ECO:0000313" key="3">
    <source>
        <dbReference type="Proteomes" id="UP000799423"/>
    </source>
</evidence>
<keyword evidence="3" id="KW-1185">Reference proteome</keyword>
<dbReference type="OrthoDB" id="4757095at2759"/>
<dbReference type="PANTHER" id="PTHR38790">
    <property type="entry name" value="2EXR DOMAIN-CONTAINING PROTEIN-RELATED"/>
    <property type="match status" value="1"/>
</dbReference>
<name>A0A6A7BJ85_9PLEO</name>
<reference evidence="2" key="1">
    <citation type="submission" date="2020-01" db="EMBL/GenBank/DDBJ databases">
        <authorList>
            <consortium name="DOE Joint Genome Institute"/>
            <person name="Haridas S."/>
            <person name="Albert R."/>
            <person name="Binder M."/>
            <person name="Bloem J."/>
            <person name="Labutti K."/>
            <person name="Salamov A."/>
            <person name="Andreopoulos B."/>
            <person name="Baker S.E."/>
            <person name="Barry K."/>
            <person name="Bills G."/>
            <person name="Bluhm B.H."/>
            <person name="Cannon C."/>
            <person name="Castanera R."/>
            <person name="Culley D.E."/>
            <person name="Daum C."/>
            <person name="Ezra D."/>
            <person name="Gonzalez J.B."/>
            <person name="Henrissat B."/>
            <person name="Kuo A."/>
            <person name="Liang C."/>
            <person name="Lipzen A."/>
            <person name="Lutzoni F."/>
            <person name="Magnuson J."/>
            <person name="Mondo S."/>
            <person name="Nolan M."/>
            <person name="Ohm R."/>
            <person name="Pangilinan J."/>
            <person name="Park H.-J."/>
            <person name="Ramirez L."/>
            <person name="Alfaro M."/>
            <person name="Sun H."/>
            <person name="Tritt A."/>
            <person name="Yoshinaga Y."/>
            <person name="Zwiers L.-H."/>
            <person name="Turgeon B.G."/>
            <person name="Goodwin S.B."/>
            <person name="Spatafora J.W."/>
            <person name="Crous P.W."/>
            <person name="Grigoriev I.V."/>
        </authorList>
    </citation>
    <scope>NUCLEOTIDE SEQUENCE</scope>
    <source>
        <strain evidence="2">IPT5</strain>
    </source>
</reference>
<dbReference type="Pfam" id="PF24864">
    <property type="entry name" value="DUF7730"/>
    <property type="match status" value="1"/>
</dbReference>
<dbReference type="PANTHER" id="PTHR38790:SF8">
    <property type="entry name" value="F-BOX DOMAIN-CONTAINING PROTEIN"/>
    <property type="match status" value="1"/>
</dbReference>
<sequence length="335" mass="38795">MAPSACLFSRARPGQKAPTKKIRGFMSLPGEIRNMIYAYCFLPAFRCEFAAQGTTHFPSPQTRTVKLWAMPIYRKDKLYRCTIREEPEDTVAIRISRPLGKYTVIEGLKTNWLASLCALHLVCRQVNVETTSFLYNKTVFFFDAPKRIDAFLTMVPQTKLKFVTKLQLQYIAYGHPGDTCNRVWQDKHLESWKRACRSAAKRLITLKSLEVWLYVPDMAPKFSLREPWLAPLLHFRRLTLPKSTNDTLTPFIQTRNLVHVMVHVRTRLSACSKYHFDGSPALISACTELHVLFGEAINRAILGANEEEAMARFNGAWERKYNRWHHHLQFARTGW</sequence>
<dbReference type="Proteomes" id="UP000799423">
    <property type="component" value="Unassembled WGS sequence"/>
</dbReference>
<feature type="domain" description="DUF7730" evidence="1">
    <location>
        <begin position="25"/>
        <end position="214"/>
    </location>
</feature>
<accession>A0A6A7BJ85</accession>